<organism evidence="1 2">
    <name type="scientific">Gonapodya prolifera (strain JEL478)</name>
    <name type="common">Monoblepharis prolifera</name>
    <dbReference type="NCBI Taxonomy" id="1344416"/>
    <lineage>
        <taxon>Eukaryota</taxon>
        <taxon>Fungi</taxon>
        <taxon>Fungi incertae sedis</taxon>
        <taxon>Chytridiomycota</taxon>
        <taxon>Chytridiomycota incertae sedis</taxon>
        <taxon>Monoblepharidomycetes</taxon>
        <taxon>Monoblepharidales</taxon>
        <taxon>Gonapodyaceae</taxon>
        <taxon>Gonapodya</taxon>
    </lineage>
</organism>
<proteinExistence type="predicted"/>
<dbReference type="EMBL" id="KQ965738">
    <property type="protein sequence ID" value="KXS19460.1"/>
    <property type="molecule type" value="Genomic_DNA"/>
</dbReference>
<protein>
    <submittedName>
        <fullName evidence="1">Uncharacterized protein</fullName>
    </submittedName>
</protein>
<gene>
    <name evidence="1" type="ORF">M427DRAFT_451108</name>
</gene>
<keyword evidence="2" id="KW-1185">Reference proteome</keyword>
<dbReference type="OrthoDB" id="1470350at2759"/>
<sequence length="66" mass="7747">MNMATQEAVCFMAQLIRDFHLELVNEDVPEKWGRWDVDPKKREGRYSNALTLGLRGTVDFKVHRVK</sequence>
<evidence type="ECO:0000313" key="2">
    <source>
        <dbReference type="Proteomes" id="UP000070544"/>
    </source>
</evidence>
<dbReference type="Proteomes" id="UP000070544">
    <property type="component" value="Unassembled WGS sequence"/>
</dbReference>
<dbReference type="AlphaFoldDB" id="A0A139ARU7"/>
<name>A0A139ARU7_GONPJ</name>
<reference evidence="1 2" key="1">
    <citation type="journal article" date="2015" name="Genome Biol. Evol.">
        <title>Phylogenomic analyses indicate that early fungi evolved digesting cell walls of algal ancestors of land plants.</title>
        <authorList>
            <person name="Chang Y."/>
            <person name="Wang S."/>
            <person name="Sekimoto S."/>
            <person name="Aerts A.L."/>
            <person name="Choi C."/>
            <person name="Clum A."/>
            <person name="LaButti K.M."/>
            <person name="Lindquist E.A."/>
            <person name="Yee Ngan C."/>
            <person name="Ohm R.A."/>
            <person name="Salamov A.A."/>
            <person name="Grigoriev I.V."/>
            <person name="Spatafora J.W."/>
            <person name="Berbee M.L."/>
        </authorList>
    </citation>
    <scope>NUCLEOTIDE SEQUENCE [LARGE SCALE GENOMIC DNA]</scope>
    <source>
        <strain evidence="1 2">JEL478</strain>
    </source>
</reference>
<dbReference type="STRING" id="1344416.A0A139ARU7"/>
<evidence type="ECO:0000313" key="1">
    <source>
        <dbReference type="EMBL" id="KXS19460.1"/>
    </source>
</evidence>
<accession>A0A139ARU7</accession>